<protein>
    <submittedName>
        <fullName evidence="2">Uncharacterized protein</fullName>
    </submittedName>
</protein>
<evidence type="ECO:0000256" key="1">
    <source>
        <dbReference type="SAM" id="SignalP"/>
    </source>
</evidence>
<reference evidence="3" key="1">
    <citation type="journal article" date="2019" name="bioRxiv">
        <title>Genomics, evolutionary history and diagnostics of the Alternaria alternata species group including apple and Asian pear pathotypes.</title>
        <authorList>
            <person name="Armitage A.D."/>
            <person name="Cockerton H.M."/>
            <person name="Sreenivasaprasad S."/>
            <person name="Woodhall J.W."/>
            <person name="Lane C.R."/>
            <person name="Harrison R.J."/>
            <person name="Clarkson J.P."/>
        </authorList>
    </citation>
    <scope>NUCLEOTIDE SEQUENCE [LARGE SCALE GENOMIC DNA]</scope>
    <source>
        <strain evidence="3">FERA 1082</strain>
    </source>
</reference>
<gene>
    <name evidence="2" type="ORF">AA0114_g10331</name>
</gene>
<dbReference type="EMBL" id="PDXA01000045">
    <property type="protein sequence ID" value="RYN42994.1"/>
    <property type="molecule type" value="Genomic_DNA"/>
</dbReference>
<dbReference type="AlphaFoldDB" id="A0A4Q4M5H9"/>
<evidence type="ECO:0000313" key="3">
    <source>
        <dbReference type="Proteomes" id="UP000292402"/>
    </source>
</evidence>
<proteinExistence type="predicted"/>
<dbReference type="Proteomes" id="UP000292402">
    <property type="component" value="Unassembled WGS sequence"/>
</dbReference>
<evidence type="ECO:0000313" key="2">
    <source>
        <dbReference type="EMBL" id="RYN42994.1"/>
    </source>
</evidence>
<comment type="caution">
    <text evidence="2">The sequence shown here is derived from an EMBL/GenBank/DDBJ whole genome shotgun (WGS) entry which is preliminary data.</text>
</comment>
<feature type="chain" id="PRO_5020354101" evidence="1">
    <location>
        <begin position="21"/>
        <end position="111"/>
    </location>
</feature>
<keyword evidence="1" id="KW-0732">Signal</keyword>
<name>A0A4Q4M5H9_9PLEO</name>
<accession>A0A4Q4M5H9</accession>
<feature type="signal peptide" evidence="1">
    <location>
        <begin position="1"/>
        <end position="20"/>
    </location>
</feature>
<sequence>MEYLTTIAAALSLILSTTAAATPEPLINADLLPRDMSAMPRGITSLLTRDAMMDRRALEKRAGCFQACNSGCGGCTSMGCLSGCQINCSICCEIHNGNCTDCGTQYECDQQ</sequence>
<organism evidence="2 3">
    <name type="scientific">Alternaria tenuissima</name>
    <dbReference type="NCBI Taxonomy" id="119927"/>
    <lineage>
        <taxon>Eukaryota</taxon>
        <taxon>Fungi</taxon>
        <taxon>Dikarya</taxon>
        <taxon>Ascomycota</taxon>
        <taxon>Pezizomycotina</taxon>
        <taxon>Dothideomycetes</taxon>
        <taxon>Pleosporomycetidae</taxon>
        <taxon>Pleosporales</taxon>
        <taxon>Pleosporineae</taxon>
        <taxon>Pleosporaceae</taxon>
        <taxon>Alternaria</taxon>
        <taxon>Alternaria sect. Alternaria</taxon>
        <taxon>Alternaria alternata complex</taxon>
    </lineage>
</organism>